<sequence length="848" mass="93678">MAARQQLSATEPLDVLAELNNEESSTLLDTIDSLRELQVGDIVSLPQIVVVGDQSTGKSSVLEAISRVRFPVDAKLCTRFATELVLRRAEKTKVAVWIRYADSGKKRDSSDAEPFRRTEFDNIDSLPDIIDEAKAHMGISGGGGAHLHKDGQSPKRFTKDVLRVEISRPDVYPLTLVDLPGIFHNETADQTVDDKNLVNRLINSYLQQEKSIILAVVTATNQLANQEVVNRAKKNDPQRKRTMGVITKADLSHEGGVTQQFVDVVKGLDPTHKFRLGWFVLRNLSEKQKLEGVTFDERDALEKTFFQTAPGWSSVRETNRGVHSLRKALSRVLLGHIKIRLPGLVQDIENELNLRRDKLRRLGRPKTDPDELRLYMLDVAKEFYRLAGDGINGRYADDFFDGADEGPLKFRANLRKLNSAFCAVLKEKGAAQKILQATDPVPFDGPLPSNGHNNAASQRNKSNVAPYYLVHLILEYQNFPSPKITTRATFDRDFEVFAANNRGRELCGVPSSDLAIDLFRRQSKPWGGIARFHLDLVLKFSKSFVETVFTHVIGDNNKRTLAAVLNTYSDPFFENKRAVLEAKLDEILRPYTKGNGIPLETEFCDSLYEMAHLRLEQRMTPVLETGDEILTKDKGGLTRDNFLFTSNKVARLLDNSEFGTEQVVDMMIVYYEMSRRTFTENVINLVVENCLVCDLPEVLTAGTIFRMSDDRLRELASESDDVAAKRTRLQEEVRILEQGLARCRMYKPRTTTGQTGSAGGGGLFSNSTATTKGQTGSTGGGGLFSNSTATTKGQTSSTSGGSLFSNSTATTKGQTGSTGGGSLFSNSTATTKGQTSSTSGGGLFGNST</sequence>
<gene>
    <name evidence="6" type="ORF">Sste5346_007826</name>
</gene>
<evidence type="ECO:0000313" key="7">
    <source>
        <dbReference type="Proteomes" id="UP001583186"/>
    </source>
</evidence>
<proteinExistence type="predicted"/>
<dbReference type="Pfam" id="PF01031">
    <property type="entry name" value="Dynamin_M"/>
    <property type="match status" value="1"/>
</dbReference>
<dbReference type="InterPro" id="IPR045063">
    <property type="entry name" value="Dynamin_N"/>
</dbReference>
<dbReference type="InterPro" id="IPR030381">
    <property type="entry name" value="G_DYNAMIN_dom"/>
</dbReference>
<evidence type="ECO:0000259" key="5">
    <source>
        <dbReference type="PROSITE" id="PS51718"/>
    </source>
</evidence>
<dbReference type="InterPro" id="IPR000375">
    <property type="entry name" value="Dynamin_stalk"/>
</dbReference>
<evidence type="ECO:0000256" key="1">
    <source>
        <dbReference type="ARBA" id="ARBA00022741"/>
    </source>
</evidence>
<dbReference type="Pfam" id="PF00350">
    <property type="entry name" value="Dynamin_N"/>
    <property type="match status" value="1"/>
</dbReference>
<dbReference type="SMART" id="SM00053">
    <property type="entry name" value="DYNc"/>
    <property type="match status" value="1"/>
</dbReference>
<feature type="compositionally biased region" description="Gly residues" evidence="3">
    <location>
        <begin position="839"/>
        <end position="848"/>
    </location>
</feature>
<keyword evidence="1" id="KW-0547">Nucleotide-binding</keyword>
<dbReference type="InterPro" id="IPR022812">
    <property type="entry name" value="Dynamin"/>
</dbReference>
<dbReference type="Proteomes" id="UP001583186">
    <property type="component" value="Unassembled WGS sequence"/>
</dbReference>
<evidence type="ECO:0000313" key="6">
    <source>
        <dbReference type="EMBL" id="KAL1891193.1"/>
    </source>
</evidence>
<keyword evidence="2" id="KW-0342">GTP-binding</keyword>
<protein>
    <recommendedName>
        <fullName evidence="8">Dynamin family protein</fullName>
    </recommendedName>
</protein>
<feature type="domain" description="Dynamin-type G" evidence="5">
    <location>
        <begin position="42"/>
        <end position="342"/>
    </location>
</feature>
<keyword evidence="7" id="KW-1185">Reference proteome</keyword>
<evidence type="ECO:0000256" key="3">
    <source>
        <dbReference type="SAM" id="MobiDB-lite"/>
    </source>
</evidence>
<feature type="compositionally biased region" description="Low complexity" evidence="3">
    <location>
        <begin position="784"/>
        <end position="815"/>
    </location>
</feature>
<dbReference type="InterPro" id="IPR027417">
    <property type="entry name" value="P-loop_NTPase"/>
</dbReference>
<dbReference type="InterPro" id="IPR020850">
    <property type="entry name" value="GED_dom"/>
</dbReference>
<organism evidence="6 7">
    <name type="scientific">Sporothrix stenoceras</name>
    <dbReference type="NCBI Taxonomy" id="5173"/>
    <lineage>
        <taxon>Eukaryota</taxon>
        <taxon>Fungi</taxon>
        <taxon>Dikarya</taxon>
        <taxon>Ascomycota</taxon>
        <taxon>Pezizomycotina</taxon>
        <taxon>Sordariomycetes</taxon>
        <taxon>Sordariomycetidae</taxon>
        <taxon>Ophiostomatales</taxon>
        <taxon>Ophiostomataceae</taxon>
        <taxon>Sporothrix</taxon>
    </lineage>
</organism>
<dbReference type="PANTHER" id="PTHR11566:SF149">
    <property type="entry name" value="GTPASE, PUTATIVE (AFU_ORTHOLOGUE AFUA_6G11890)-RELATED"/>
    <property type="match status" value="1"/>
</dbReference>
<accession>A0ABR3YTM0</accession>
<dbReference type="PRINTS" id="PR00195">
    <property type="entry name" value="DYNAMIN"/>
</dbReference>
<comment type="caution">
    <text evidence="6">The sequence shown here is derived from an EMBL/GenBank/DDBJ whole genome shotgun (WGS) entry which is preliminary data.</text>
</comment>
<dbReference type="SUPFAM" id="SSF52540">
    <property type="entry name" value="P-loop containing nucleoside triphosphate hydrolases"/>
    <property type="match status" value="1"/>
</dbReference>
<dbReference type="PROSITE" id="PS51388">
    <property type="entry name" value="GED"/>
    <property type="match status" value="1"/>
</dbReference>
<dbReference type="PANTHER" id="PTHR11566">
    <property type="entry name" value="DYNAMIN"/>
    <property type="match status" value="1"/>
</dbReference>
<dbReference type="Gene3D" id="3.40.50.300">
    <property type="entry name" value="P-loop containing nucleotide triphosphate hydrolases"/>
    <property type="match status" value="1"/>
</dbReference>
<evidence type="ECO:0008006" key="8">
    <source>
        <dbReference type="Google" id="ProtNLM"/>
    </source>
</evidence>
<reference evidence="6 7" key="1">
    <citation type="journal article" date="2024" name="IMA Fungus">
        <title>IMA Genome - F19 : A genome assembly and annotation guide to empower mycologists, including annotated draft genome sequences of Ceratocystis pirilliformis, Diaporthe australafricana, Fusarium ophioides, Paecilomyces lecythidis, and Sporothrix stenoceras.</title>
        <authorList>
            <person name="Aylward J."/>
            <person name="Wilson A.M."/>
            <person name="Visagie C.M."/>
            <person name="Spraker J."/>
            <person name="Barnes I."/>
            <person name="Buitendag C."/>
            <person name="Ceriani C."/>
            <person name="Del Mar Angel L."/>
            <person name="du Plessis D."/>
            <person name="Fuchs T."/>
            <person name="Gasser K."/>
            <person name="Kramer D."/>
            <person name="Li W."/>
            <person name="Munsamy K."/>
            <person name="Piso A."/>
            <person name="Price J.L."/>
            <person name="Sonnekus B."/>
            <person name="Thomas C."/>
            <person name="van der Nest A."/>
            <person name="van Dijk A."/>
            <person name="van Heerden A."/>
            <person name="van Vuuren N."/>
            <person name="Yilmaz N."/>
            <person name="Duong T.A."/>
            <person name="van der Merwe N.A."/>
            <person name="Wingfield M.J."/>
            <person name="Wingfield B.D."/>
        </authorList>
    </citation>
    <scope>NUCLEOTIDE SEQUENCE [LARGE SCALE GENOMIC DNA]</scope>
    <source>
        <strain evidence="6 7">CMW 5346</strain>
    </source>
</reference>
<dbReference type="EMBL" id="JAWCUI010000055">
    <property type="protein sequence ID" value="KAL1891193.1"/>
    <property type="molecule type" value="Genomic_DNA"/>
</dbReference>
<dbReference type="PROSITE" id="PS51718">
    <property type="entry name" value="G_DYNAMIN_2"/>
    <property type="match status" value="1"/>
</dbReference>
<feature type="region of interest" description="Disordered" evidence="3">
    <location>
        <begin position="747"/>
        <end position="848"/>
    </location>
</feature>
<dbReference type="CDD" id="cd08771">
    <property type="entry name" value="DLP_1"/>
    <property type="match status" value="1"/>
</dbReference>
<feature type="compositionally biased region" description="Low complexity" evidence="3">
    <location>
        <begin position="823"/>
        <end position="838"/>
    </location>
</feature>
<dbReference type="InterPro" id="IPR001401">
    <property type="entry name" value="Dynamin_GTPase"/>
</dbReference>
<name>A0ABR3YTM0_9PEZI</name>
<evidence type="ECO:0000259" key="4">
    <source>
        <dbReference type="PROSITE" id="PS51388"/>
    </source>
</evidence>
<feature type="domain" description="GED" evidence="4">
    <location>
        <begin position="660"/>
        <end position="751"/>
    </location>
</feature>
<evidence type="ECO:0000256" key="2">
    <source>
        <dbReference type="ARBA" id="ARBA00023134"/>
    </source>
</evidence>